<feature type="compositionally biased region" description="Pro residues" evidence="1">
    <location>
        <begin position="81"/>
        <end position="91"/>
    </location>
</feature>
<evidence type="ECO:0000256" key="1">
    <source>
        <dbReference type="SAM" id="MobiDB-lite"/>
    </source>
</evidence>
<dbReference type="AlphaFoldDB" id="A0A917E1W7"/>
<dbReference type="RefSeq" id="WP_188907191.1">
    <property type="nucleotide sequence ID" value="NZ_BMIQ01000001.1"/>
</dbReference>
<organism evidence="2 3">
    <name type="scientific">Aureimonas endophytica</name>
    <dbReference type="NCBI Taxonomy" id="2027858"/>
    <lineage>
        <taxon>Bacteria</taxon>
        <taxon>Pseudomonadati</taxon>
        <taxon>Pseudomonadota</taxon>
        <taxon>Alphaproteobacteria</taxon>
        <taxon>Hyphomicrobiales</taxon>
        <taxon>Aurantimonadaceae</taxon>
        <taxon>Aureimonas</taxon>
    </lineage>
</organism>
<feature type="compositionally biased region" description="Low complexity" evidence="1">
    <location>
        <begin position="241"/>
        <end position="271"/>
    </location>
</feature>
<reference evidence="2" key="1">
    <citation type="journal article" date="2014" name="Int. J. Syst. Evol. Microbiol.">
        <title>Complete genome sequence of Corynebacterium casei LMG S-19264T (=DSM 44701T), isolated from a smear-ripened cheese.</title>
        <authorList>
            <consortium name="US DOE Joint Genome Institute (JGI-PGF)"/>
            <person name="Walter F."/>
            <person name="Albersmeier A."/>
            <person name="Kalinowski J."/>
            <person name="Ruckert C."/>
        </authorList>
    </citation>
    <scope>NUCLEOTIDE SEQUENCE</scope>
    <source>
        <strain evidence="2">CGMCC 1.15367</strain>
    </source>
</reference>
<gene>
    <name evidence="2" type="ORF">GCM10011390_11260</name>
</gene>
<feature type="compositionally biased region" description="Pro residues" evidence="1">
    <location>
        <begin position="328"/>
        <end position="341"/>
    </location>
</feature>
<feature type="compositionally biased region" description="Basic and acidic residues" evidence="1">
    <location>
        <begin position="98"/>
        <end position="107"/>
    </location>
</feature>
<accession>A0A917E1W7</accession>
<evidence type="ECO:0000313" key="2">
    <source>
        <dbReference type="EMBL" id="GGD94266.1"/>
    </source>
</evidence>
<feature type="compositionally biased region" description="Low complexity" evidence="1">
    <location>
        <begin position="278"/>
        <end position="287"/>
    </location>
</feature>
<protein>
    <submittedName>
        <fullName evidence="2">Uncharacterized protein</fullName>
    </submittedName>
</protein>
<feature type="compositionally biased region" description="Basic and acidic residues" evidence="1">
    <location>
        <begin position="142"/>
        <end position="160"/>
    </location>
</feature>
<feature type="region of interest" description="Disordered" evidence="1">
    <location>
        <begin position="80"/>
        <end position="202"/>
    </location>
</feature>
<name>A0A917E1W7_9HYPH</name>
<feature type="compositionally biased region" description="Low complexity" evidence="1">
    <location>
        <begin position="342"/>
        <end position="359"/>
    </location>
</feature>
<keyword evidence="3" id="KW-1185">Reference proteome</keyword>
<dbReference type="Proteomes" id="UP000644699">
    <property type="component" value="Unassembled WGS sequence"/>
</dbReference>
<comment type="caution">
    <text evidence="2">The sequence shown here is derived from an EMBL/GenBank/DDBJ whole genome shotgun (WGS) entry which is preliminary data.</text>
</comment>
<sequence length="543" mass="56177">MADLGAVLRKTIDGLPNATPELRAKVYEKARAAILRQIENANPPLADDVVAVRTAALEDAIEATEAHYLAVDGVDAVPEPLGSPLPVPPPAAAAEPPRAPRETEGRPPFRSLATPATPADPIPRMPRADAEFARAPAPSPSAERRVEPDRGARPERREPRLGLPDSGIRSIEPEEGGLDIPGADTSAPRYAPSRPPRPKKSRAPLFAGVAALALIALGAGGYLYRGEIETLIGGETGSAANTATPAATPSASSPDVASLPSTAAPDATPGATDGGTGAAPSAAPAGASKRRFTQRLLPDGREVDEGPGAGNPNAFDEGTNVAAATPEPVVPPGAAPSPAAPPAAQTPAPPATGAKPNAASPAVSQRAMFYEERTDTQQGTQQLGNVVWSVVNEPPADDQPPEPAIRAVADVPSEKLKMTMTIRRNLDATLPASHVIELQFDVPPGFDGGQIVNVQRLALKPTEEARGEPLIGVAGKISDGFFVVALNNLDKATETNLALLGKQEWIDVPIAYATGRRALISIEKGVPGDRVFKQAMEAWAAKT</sequence>
<evidence type="ECO:0000313" key="3">
    <source>
        <dbReference type="Proteomes" id="UP000644699"/>
    </source>
</evidence>
<feature type="region of interest" description="Disordered" evidence="1">
    <location>
        <begin position="241"/>
        <end position="363"/>
    </location>
</feature>
<proteinExistence type="predicted"/>
<dbReference type="EMBL" id="BMIQ01000001">
    <property type="protein sequence ID" value="GGD94266.1"/>
    <property type="molecule type" value="Genomic_DNA"/>
</dbReference>
<reference evidence="2" key="2">
    <citation type="submission" date="2020-09" db="EMBL/GenBank/DDBJ databases">
        <authorList>
            <person name="Sun Q."/>
            <person name="Zhou Y."/>
        </authorList>
    </citation>
    <scope>NUCLEOTIDE SEQUENCE</scope>
    <source>
        <strain evidence="2">CGMCC 1.15367</strain>
    </source>
</reference>